<evidence type="ECO:0000313" key="2">
    <source>
        <dbReference type="Proteomes" id="UP000659124"/>
    </source>
</evidence>
<sequence length="227" mass="26051">MGVTKIYSQSIPTHDSSLILHNIISYHIRYAVEADLGASSKDLLAPYGEGIFQKLMPADGQLETEIMPYNGETLYPDKTYQLFVIHLPGFKTVYPNGRAITNRLHAFRFDEYYLVAYNAKKDSIKYISGNFFKSAITQDFKLDNNAPESFFPYLRLRCHAMKPGNIIFNRRVETGLYFTIYSKDLNIDVEVFIRYDDHETVNITDSRLSGSITSTNIKSRIIHADSY</sequence>
<dbReference type="RefSeq" id="WP_188088358.1">
    <property type="nucleotide sequence ID" value="NZ_JACVFC010000001.1"/>
</dbReference>
<accession>A0ABR7TLF1</accession>
<dbReference type="EMBL" id="JACVFC010000001">
    <property type="protein sequence ID" value="MBC9931326.1"/>
    <property type="molecule type" value="Genomic_DNA"/>
</dbReference>
<proteinExistence type="predicted"/>
<comment type="caution">
    <text evidence="1">The sequence shown here is derived from an EMBL/GenBank/DDBJ whole genome shotgun (WGS) entry which is preliminary data.</text>
</comment>
<keyword evidence="2" id="KW-1185">Reference proteome</keyword>
<evidence type="ECO:0000313" key="1">
    <source>
        <dbReference type="EMBL" id="MBC9931326.1"/>
    </source>
</evidence>
<reference evidence="1 2" key="1">
    <citation type="submission" date="2020-09" db="EMBL/GenBank/DDBJ databases">
        <title>Genome sequences of type strains of Chitinophaga qingshengii and Chitinophaga varians.</title>
        <authorList>
            <person name="Kittiwongwattana C."/>
        </authorList>
    </citation>
    <scope>NUCLEOTIDE SEQUENCE [LARGE SCALE GENOMIC DNA]</scope>
    <source>
        <strain evidence="1 2">JCM 30026</strain>
    </source>
</reference>
<organism evidence="1 2">
    <name type="scientific">Chitinophaga qingshengii</name>
    <dbReference type="NCBI Taxonomy" id="1569794"/>
    <lineage>
        <taxon>Bacteria</taxon>
        <taxon>Pseudomonadati</taxon>
        <taxon>Bacteroidota</taxon>
        <taxon>Chitinophagia</taxon>
        <taxon>Chitinophagales</taxon>
        <taxon>Chitinophagaceae</taxon>
        <taxon>Chitinophaga</taxon>
    </lineage>
</organism>
<dbReference type="Proteomes" id="UP000659124">
    <property type="component" value="Unassembled WGS sequence"/>
</dbReference>
<protein>
    <submittedName>
        <fullName evidence="1">Uncharacterized protein</fullName>
    </submittedName>
</protein>
<name>A0ABR7TLF1_9BACT</name>
<gene>
    <name evidence="1" type="ORF">ICL07_13125</name>
</gene>